<evidence type="ECO:0000313" key="1">
    <source>
        <dbReference type="EMBL" id="DAA34601.1"/>
    </source>
</evidence>
<name>F0J9S4_AMBVA</name>
<organism evidence="1">
    <name type="scientific">Amblyomma variegatum</name>
    <name type="common">Tropical bont tick</name>
    <dbReference type="NCBI Taxonomy" id="34610"/>
    <lineage>
        <taxon>Eukaryota</taxon>
        <taxon>Metazoa</taxon>
        <taxon>Ecdysozoa</taxon>
        <taxon>Arthropoda</taxon>
        <taxon>Chelicerata</taxon>
        <taxon>Arachnida</taxon>
        <taxon>Acari</taxon>
        <taxon>Parasitiformes</taxon>
        <taxon>Ixodida</taxon>
        <taxon>Ixodoidea</taxon>
        <taxon>Ixodidae</taxon>
        <taxon>Amblyomminae</taxon>
        <taxon>Amblyomma</taxon>
    </lineage>
</organism>
<reference evidence="1" key="1">
    <citation type="journal article" date="2011" name="BMC Genomics">
        <title>A further insight into the sialome of the tropical bont tick, Amblyomma variegatum.</title>
        <authorList>
            <person name="Ribeiro J.M."/>
            <person name="Anderson J.M."/>
            <person name="Manoukis N.C."/>
            <person name="Meng Z."/>
            <person name="Francishetti I.M."/>
        </authorList>
    </citation>
    <scope>NUCLEOTIDE SEQUENCE</scope>
    <source>
        <strain evidence="1">Amb_var-1061</strain>
        <tissue evidence="1">Salivary gland</tissue>
    </source>
</reference>
<dbReference type="AlphaFoldDB" id="F0J9S4"/>
<dbReference type="EMBL" id="BK007625">
    <property type="protein sequence ID" value="DAA34601.1"/>
    <property type="molecule type" value="mRNA"/>
</dbReference>
<proteinExistence type="evidence at transcript level"/>
<sequence>MQCQGHQSVVPFLGFVLVLTCIKRNLMSWHFVATAAGTSSLLQQVAPLPILFLFHSFPF</sequence>
<protein>
    <submittedName>
        <fullName evidence="1">Hypothetical secreted peptide 1061</fullName>
    </submittedName>
</protein>
<accession>F0J9S4</accession>